<evidence type="ECO:0000313" key="2">
    <source>
        <dbReference type="EMBL" id="GAG97838.1"/>
    </source>
</evidence>
<feature type="non-terminal residue" evidence="2">
    <location>
        <position position="1"/>
    </location>
</feature>
<reference evidence="2" key="1">
    <citation type="journal article" date="2014" name="Front. Microbiol.">
        <title>High frequency of phylogenetically diverse reductive dehalogenase-homologous genes in deep subseafloor sedimentary metagenomes.</title>
        <authorList>
            <person name="Kawai M."/>
            <person name="Futagami T."/>
            <person name="Toyoda A."/>
            <person name="Takaki Y."/>
            <person name="Nishi S."/>
            <person name="Hori S."/>
            <person name="Arai W."/>
            <person name="Tsubouchi T."/>
            <person name="Morono Y."/>
            <person name="Uchiyama I."/>
            <person name="Ito T."/>
            <person name="Fujiyama A."/>
            <person name="Inagaki F."/>
            <person name="Takami H."/>
        </authorList>
    </citation>
    <scope>NUCLEOTIDE SEQUENCE</scope>
    <source>
        <strain evidence="2">Expedition CK06-06</strain>
    </source>
</reference>
<protein>
    <recommendedName>
        <fullName evidence="1">Glycosyltransferase subfamily 4-like N-terminal domain-containing protein</fullName>
    </recommendedName>
</protein>
<dbReference type="Pfam" id="PF13439">
    <property type="entry name" value="Glyco_transf_4"/>
    <property type="match status" value="1"/>
</dbReference>
<dbReference type="Gene3D" id="3.40.50.2000">
    <property type="entry name" value="Glycogen Phosphorylase B"/>
    <property type="match status" value="2"/>
</dbReference>
<proteinExistence type="predicted"/>
<dbReference type="EMBL" id="BART01029158">
    <property type="protein sequence ID" value="GAG97838.1"/>
    <property type="molecule type" value="Genomic_DNA"/>
</dbReference>
<accession>X1CNW5</accession>
<name>X1CNW5_9ZZZZ</name>
<gene>
    <name evidence="2" type="ORF">S01H4_51241</name>
</gene>
<dbReference type="SUPFAM" id="SSF53756">
    <property type="entry name" value="UDP-Glycosyltransferase/glycogen phosphorylase"/>
    <property type="match status" value="1"/>
</dbReference>
<feature type="domain" description="Glycosyltransferase subfamily 4-like N-terminal" evidence="1">
    <location>
        <begin position="37"/>
        <end position="180"/>
    </location>
</feature>
<evidence type="ECO:0000259" key="1">
    <source>
        <dbReference type="Pfam" id="PF13439"/>
    </source>
</evidence>
<organism evidence="2">
    <name type="scientific">marine sediment metagenome</name>
    <dbReference type="NCBI Taxonomy" id="412755"/>
    <lineage>
        <taxon>unclassified sequences</taxon>
        <taxon>metagenomes</taxon>
        <taxon>ecological metagenomes</taxon>
    </lineage>
</organism>
<dbReference type="InterPro" id="IPR028098">
    <property type="entry name" value="Glyco_trans_4-like_N"/>
</dbReference>
<sequence>HTMYVTATPAPPIPKVEGKLKIAITAAPFITVPPSHYGGAEIIIYDLAESLAKMGHDVTVFAADGSNVPGCKVVEYGPPVEKVKVNWAEAEKKAYDVYKDQLDEFDIINDHTWFGYPYLSKVKNPKLKIIHTHHGHLNWKSKPPGIDKLNLVAISDFMVSVYKNQGFTSKRVYNGVNMERYPFKAEKGDRLLYVGRFSKFKQPHVAIEVAKRLDMEIDLLGGTFVDDKTYLNMVREMVVGYPKAKMYEDAPHEKKLELMQNAKALIFGS</sequence>
<comment type="caution">
    <text evidence="2">The sequence shown here is derived from an EMBL/GenBank/DDBJ whole genome shotgun (WGS) entry which is preliminary data.</text>
</comment>
<feature type="non-terminal residue" evidence="2">
    <location>
        <position position="269"/>
    </location>
</feature>
<dbReference type="AlphaFoldDB" id="X1CNW5"/>